<keyword evidence="3" id="KW-0378">Hydrolase</keyword>
<proteinExistence type="inferred from homology"/>
<gene>
    <name evidence="6" type="ORF">CLV75_3424</name>
</gene>
<dbReference type="FunFam" id="3.40.720.10:FF:000047">
    <property type="entry name" value="Arylsulfatase"/>
    <property type="match status" value="1"/>
</dbReference>
<evidence type="ECO:0000256" key="2">
    <source>
        <dbReference type="ARBA" id="ARBA00022723"/>
    </source>
</evidence>
<reference evidence="6 7" key="1">
    <citation type="submission" date="2018-10" db="EMBL/GenBank/DDBJ databases">
        <title>Genomic Encyclopedia of Archaeal and Bacterial Type Strains, Phase II (KMG-II): from individual species to whole genera.</title>
        <authorList>
            <person name="Goeker M."/>
        </authorList>
    </citation>
    <scope>NUCLEOTIDE SEQUENCE [LARGE SCALE GENOMIC DNA]</scope>
    <source>
        <strain evidence="6 7">DSM 29317</strain>
    </source>
</reference>
<name>A0A497ZCF9_9RHOB</name>
<keyword evidence="7" id="KW-1185">Reference proteome</keyword>
<comment type="similarity">
    <text evidence="1">Belongs to the sulfatase family.</text>
</comment>
<keyword evidence="2" id="KW-0479">Metal-binding</keyword>
<dbReference type="Proteomes" id="UP000271700">
    <property type="component" value="Unassembled WGS sequence"/>
</dbReference>
<dbReference type="Gene3D" id="3.30.1120.10">
    <property type="match status" value="1"/>
</dbReference>
<protein>
    <submittedName>
        <fullName evidence="6">Arylsulfatase</fullName>
    </submittedName>
</protein>
<dbReference type="PANTHER" id="PTHR42693">
    <property type="entry name" value="ARYLSULFATASE FAMILY MEMBER"/>
    <property type="match status" value="1"/>
</dbReference>
<accession>A0A497ZCF9</accession>
<dbReference type="GO" id="GO:0004065">
    <property type="term" value="F:arylsulfatase activity"/>
    <property type="evidence" value="ECO:0007669"/>
    <property type="project" value="TreeGrafter"/>
</dbReference>
<dbReference type="Pfam" id="PF00884">
    <property type="entry name" value="Sulfatase"/>
    <property type="match status" value="1"/>
</dbReference>
<organism evidence="6 7">
    <name type="scientific">Ruegeria conchae</name>
    <dbReference type="NCBI Taxonomy" id="981384"/>
    <lineage>
        <taxon>Bacteria</taxon>
        <taxon>Pseudomonadati</taxon>
        <taxon>Pseudomonadota</taxon>
        <taxon>Alphaproteobacteria</taxon>
        <taxon>Rhodobacterales</taxon>
        <taxon>Roseobacteraceae</taxon>
        <taxon>Ruegeria</taxon>
    </lineage>
</organism>
<dbReference type="Gene3D" id="3.40.720.10">
    <property type="entry name" value="Alkaline Phosphatase, subunit A"/>
    <property type="match status" value="1"/>
</dbReference>
<dbReference type="PANTHER" id="PTHR42693:SF53">
    <property type="entry name" value="ENDO-4-O-SULFATASE"/>
    <property type="match status" value="1"/>
</dbReference>
<dbReference type="InterPro" id="IPR000917">
    <property type="entry name" value="Sulfatase_N"/>
</dbReference>
<dbReference type="InterPro" id="IPR017850">
    <property type="entry name" value="Alkaline_phosphatase_core_sf"/>
</dbReference>
<sequence length="536" mass="60344">MPTRKRPNVILILADDLGFADLGATGSEIRTPNIDGLARDGVLLTAMYNCARCCPTRASLLTGLYPHNAGVGHMGADLGTPAYQGFLRNDSATIAEHLRAGGYRTLMSGKWHVAGDFMAREVDSWRVGDVEHPTPRQRGFDRFYGIVDGVTHFFSPHYMLEDDSRVMTFPDDFYFTDAITDNAIEMIEETPDGQPFFLYLAHTAPHWPLHAHPEDIARYDGVYSGGWDTIRTARHETMNSMNLFHRNWEISPRNVAVHPWEAEQNTDWEARKMATYAAMVDRMDQSIGRLIAALKRLGQFEDTLIFFLSDNGGCAEFMAEDGWAKFFPDTTNDGRPIEMGNRPDVMPGGAQTYQSYDKPWANVSNAPFRLFKHYVHEGGISTPLIAHWPNGFASEANAHAACHVVDVLPTILEATGCQYQSEVGGHEIQPMQGQSLMDLFRGKDWARDEPIFFEHEGNSAVRLGQFKLVRQHGQDWELYDIEADRTELTDLRGSNAELEAHLISQYNNWAKQTGVMDWDLVLPRLLAAWKIETAEG</sequence>
<dbReference type="InterPro" id="IPR050738">
    <property type="entry name" value="Sulfatase"/>
</dbReference>
<dbReference type="GO" id="GO:0046872">
    <property type="term" value="F:metal ion binding"/>
    <property type="evidence" value="ECO:0007669"/>
    <property type="project" value="UniProtKB-KW"/>
</dbReference>
<dbReference type="InterPro" id="IPR024607">
    <property type="entry name" value="Sulfatase_CS"/>
</dbReference>
<dbReference type="EMBL" id="RCCT01000005">
    <property type="protein sequence ID" value="RLK02866.1"/>
    <property type="molecule type" value="Genomic_DNA"/>
</dbReference>
<keyword evidence="4" id="KW-0106">Calcium</keyword>
<evidence type="ECO:0000256" key="3">
    <source>
        <dbReference type="ARBA" id="ARBA00022801"/>
    </source>
</evidence>
<dbReference type="AlphaFoldDB" id="A0A497ZCF9"/>
<dbReference type="CDD" id="cd16025">
    <property type="entry name" value="PAS_like"/>
    <property type="match status" value="1"/>
</dbReference>
<comment type="caution">
    <text evidence="6">The sequence shown here is derived from an EMBL/GenBank/DDBJ whole genome shotgun (WGS) entry which is preliminary data.</text>
</comment>
<evidence type="ECO:0000313" key="6">
    <source>
        <dbReference type="EMBL" id="RLK02866.1"/>
    </source>
</evidence>
<feature type="domain" description="Sulfatase N-terminal" evidence="5">
    <location>
        <begin position="7"/>
        <end position="416"/>
    </location>
</feature>
<dbReference type="OrthoDB" id="9803751at2"/>
<evidence type="ECO:0000313" key="7">
    <source>
        <dbReference type="Proteomes" id="UP000271700"/>
    </source>
</evidence>
<evidence type="ECO:0000256" key="4">
    <source>
        <dbReference type="ARBA" id="ARBA00022837"/>
    </source>
</evidence>
<evidence type="ECO:0000259" key="5">
    <source>
        <dbReference type="Pfam" id="PF00884"/>
    </source>
</evidence>
<evidence type="ECO:0000256" key="1">
    <source>
        <dbReference type="ARBA" id="ARBA00008779"/>
    </source>
</evidence>
<dbReference type="RefSeq" id="WP_010443505.1">
    <property type="nucleotide sequence ID" value="NZ_AEYW01000025.1"/>
</dbReference>
<dbReference type="SUPFAM" id="SSF53649">
    <property type="entry name" value="Alkaline phosphatase-like"/>
    <property type="match status" value="1"/>
</dbReference>
<dbReference type="STRING" id="981384.GCA_000192475_00089"/>
<dbReference type="PROSITE" id="PS00149">
    <property type="entry name" value="SULFATASE_2"/>
    <property type="match status" value="1"/>
</dbReference>